<protein>
    <submittedName>
        <fullName evidence="1">Uncharacterized protein</fullName>
    </submittedName>
</protein>
<keyword evidence="2" id="KW-1185">Reference proteome</keyword>
<evidence type="ECO:0000313" key="1">
    <source>
        <dbReference type="EMBL" id="GAA4439585.1"/>
    </source>
</evidence>
<reference evidence="2" key="1">
    <citation type="journal article" date="2019" name="Int. J. Syst. Evol. Microbiol.">
        <title>The Global Catalogue of Microorganisms (GCM) 10K type strain sequencing project: providing services to taxonomists for standard genome sequencing and annotation.</title>
        <authorList>
            <consortium name="The Broad Institute Genomics Platform"/>
            <consortium name="The Broad Institute Genome Sequencing Center for Infectious Disease"/>
            <person name="Wu L."/>
            <person name="Ma J."/>
        </authorList>
    </citation>
    <scope>NUCLEOTIDE SEQUENCE [LARGE SCALE GENOMIC DNA]</scope>
    <source>
        <strain evidence="2">JCM 17926</strain>
    </source>
</reference>
<dbReference type="EMBL" id="BAABHC010000024">
    <property type="protein sequence ID" value="GAA4439585.1"/>
    <property type="molecule type" value="Genomic_DNA"/>
</dbReference>
<evidence type="ECO:0000313" key="2">
    <source>
        <dbReference type="Proteomes" id="UP001500552"/>
    </source>
</evidence>
<organism evidence="1 2">
    <name type="scientific">Pontibacter saemangeumensis</name>
    <dbReference type="NCBI Taxonomy" id="1084525"/>
    <lineage>
        <taxon>Bacteria</taxon>
        <taxon>Pseudomonadati</taxon>
        <taxon>Bacteroidota</taxon>
        <taxon>Cytophagia</taxon>
        <taxon>Cytophagales</taxon>
        <taxon>Hymenobacteraceae</taxon>
        <taxon>Pontibacter</taxon>
    </lineage>
</organism>
<name>A0ABP8LXM9_9BACT</name>
<gene>
    <name evidence="1" type="ORF">GCM10023188_36080</name>
</gene>
<proteinExistence type="predicted"/>
<comment type="caution">
    <text evidence="1">The sequence shown here is derived from an EMBL/GenBank/DDBJ whole genome shotgun (WGS) entry which is preliminary data.</text>
</comment>
<accession>A0ABP8LXM9</accession>
<dbReference type="Proteomes" id="UP001500552">
    <property type="component" value="Unassembled WGS sequence"/>
</dbReference>
<sequence>MIMRIALLILFIALPFFSYAQGFKIKIEGAEFPTDKIPEHVSFPNRVSKISIKKEVKDSVPSNFIVQIGEEEHSFSTNGAYHELKFSHDIRGLVVYVLSDKRSVQGKPFILKKPK</sequence>